<dbReference type="EMBL" id="ML994679">
    <property type="protein sequence ID" value="KAF2178053.1"/>
    <property type="molecule type" value="Genomic_DNA"/>
</dbReference>
<gene>
    <name evidence="1" type="ORF">K469DRAFT_805671</name>
</gene>
<evidence type="ECO:0000313" key="2">
    <source>
        <dbReference type="Proteomes" id="UP000800200"/>
    </source>
</evidence>
<sequence length="113" mass="12440">MARMGSLCKKVREGHGSMRSLSFENELLPAAERGPRGDHKSHVTPPWLAGGTEEPTLLVALSSSLTLLSFWKTLSHNYEAAIFTLPDRTKLIIPYGLSVKWDPKAGIKVTLPE</sequence>
<dbReference type="Proteomes" id="UP000800200">
    <property type="component" value="Unassembled WGS sequence"/>
</dbReference>
<organism evidence="1 2">
    <name type="scientific">Zopfia rhizophila CBS 207.26</name>
    <dbReference type="NCBI Taxonomy" id="1314779"/>
    <lineage>
        <taxon>Eukaryota</taxon>
        <taxon>Fungi</taxon>
        <taxon>Dikarya</taxon>
        <taxon>Ascomycota</taxon>
        <taxon>Pezizomycotina</taxon>
        <taxon>Dothideomycetes</taxon>
        <taxon>Dothideomycetes incertae sedis</taxon>
        <taxon>Zopfiaceae</taxon>
        <taxon>Zopfia</taxon>
    </lineage>
</organism>
<evidence type="ECO:0000313" key="1">
    <source>
        <dbReference type="EMBL" id="KAF2178053.1"/>
    </source>
</evidence>
<dbReference type="AlphaFoldDB" id="A0A6A6DGJ9"/>
<name>A0A6A6DGJ9_9PEZI</name>
<proteinExistence type="predicted"/>
<keyword evidence="2" id="KW-1185">Reference proteome</keyword>
<accession>A0A6A6DGJ9</accession>
<protein>
    <submittedName>
        <fullName evidence="1">Uncharacterized protein</fullName>
    </submittedName>
</protein>
<reference evidence="1" key="1">
    <citation type="journal article" date="2020" name="Stud. Mycol.">
        <title>101 Dothideomycetes genomes: a test case for predicting lifestyles and emergence of pathogens.</title>
        <authorList>
            <person name="Haridas S."/>
            <person name="Albert R."/>
            <person name="Binder M."/>
            <person name="Bloem J."/>
            <person name="Labutti K."/>
            <person name="Salamov A."/>
            <person name="Andreopoulos B."/>
            <person name="Baker S."/>
            <person name="Barry K."/>
            <person name="Bills G."/>
            <person name="Bluhm B."/>
            <person name="Cannon C."/>
            <person name="Castanera R."/>
            <person name="Culley D."/>
            <person name="Daum C."/>
            <person name="Ezra D."/>
            <person name="Gonzalez J."/>
            <person name="Henrissat B."/>
            <person name="Kuo A."/>
            <person name="Liang C."/>
            <person name="Lipzen A."/>
            <person name="Lutzoni F."/>
            <person name="Magnuson J."/>
            <person name="Mondo S."/>
            <person name="Nolan M."/>
            <person name="Ohm R."/>
            <person name="Pangilinan J."/>
            <person name="Park H.-J."/>
            <person name="Ramirez L."/>
            <person name="Alfaro M."/>
            <person name="Sun H."/>
            <person name="Tritt A."/>
            <person name="Yoshinaga Y."/>
            <person name="Zwiers L.-H."/>
            <person name="Turgeon B."/>
            <person name="Goodwin S."/>
            <person name="Spatafora J."/>
            <person name="Crous P."/>
            <person name="Grigoriev I."/>
        </authorList>
    </citation>
    <scope>NUCLEOTIDE SEQUENCE</scope>
    <source>
        <strain evidence="1">CBS 207.26</strain>
    </source>
</reference>